<keyword evidence="15 20" id="KW-0472">Membrane</keyword>
<sequence>MTEVVPPGNITLQTGSFADHNASIASTEKNLVMMLGSPASPTASTSMVTSSGGTSHTSVTTSKQSSDPLTQTATHATESGATLPTSSTIRMTEAQTGQTTAGTLRPTAGDTFTSLMTPTMGHSTQKTTVSSTSVATGGQVGEKNTTVEATATTTVTTQSPSVTTTPQCFNFTYCHSTESQTGKHKDLRKACQKLMKGFQNAECCELTVHVENNRTLIQRVIIKFGALAVDEYIKEPENITLIAILASCGALLVMITAFVVYTRCHHKAERKDQQHLTEELQTVENGYHDNPTLEVMEVQPEMQEKKAAPNTEFSDSWIVPVDNLAKEDMPDEEDTHL</sequence>
<dbReference type="GO" id="GO:0001726">
    <property type="term" value="C:ruffle"/>
    <property type="evidence" value="ECO:0007669"/>
    <property type="project" value="UniProtKB-SubCell"/>
</dbReference>
<evidence type="ECO:0000256" key="9">
    <source>
        <dbReference type="ARBA" id="ARBA00017371"/>
    </source>
</evidence>
<organism evidence="21 22">
    <name type="scientific">Albula goreensis</name>
    <dbReference type="NCBI Taxonomy" id="1534307"/>
    <lineage>
        <taxon>Eukaryota</taxon>
        <taxon>Metazoa</taxon>
        <taxon>Chordata</taxon>
        <taxon>Craniata</taxon>
        <taxon>Vertebrata</taxon>
        <taxon>Euteleostomi</taxon>
        <taxon>Actinopterygii</taxon>
        <taxon>Neopterygii</taxon>
        <taxon>Teleostei</taxon>
        <taxon>Albuliformes</taxon>
        <taxon>Albulidae</taxon>
        <taxon>Albula</taxon>
    </lineage>
</organism>
<dbReference type="OrthoDB" id="9948358at2759"/>
<comment type="similarity">
    <text evidence="8">Belongs to the podocalyxin family.</text>
</comment>
<dbReference type="Pfam" id="PF06365">
    <property type="entry name" value="CD34_antigen"/>
    <property type="match status" value="1"/>
</dbReference>
<evidence type="ECO:0000313" key="21">
    <source>
        <dbReference type="EMBL" id="KAI1888079.1"/>
    </source>
</evidence>
<dbReference type="PANTHER" id="PTHR12067:SF5">
    <property type="entry name" value="PODOCALYXIN"/>
    <property type="match status" value="1"/>
</dbReference>
<evidence type="ECO:0000256" key="3">
    <source>
        <dbReference type="ARBA" id="ARBA00004285"/>
    </source>
</evidence>
<evidence type="ECO:0000313" key="22">
    <source>
        <dbReference type="Proteomes" id="UP000829720"/>
    </source>
</evidence>
<evidence type="ECO:0000256" key="17">
    <source>
        <dbReference type="ARBA" id="ARBA00023273"/>
    </source>
</evidence>
<dbReference type="GO" id="GO:0016324">
    <property type="term" value="C:apical plasma membrane"/>
    <property type="evidence" value="ECO:0007669"/>
    <property type="project" value="UniProtKB-SubCell"/>
</dbReference>
<evidence type="ECO:0000256" key="11">
    <source>
        <dbReference type="ARBA" id="ARBA00022692"/>
    </source>
</evidence>
<dbReference type="GO" id="GO:0032534">
    <property type="term" value="P:regulation of microvillus assembly"/>
    <property type="evidence" value="ECO:0007669"/>
    <property type="project" value="TreeGrafter"/>
</dbReference>
<evidence type="ECO:0000256" key="2">
    <source>
        <dbReference type="ARBA" id="ARBA00004221"/>
    </source>
</evidence>
<gene>
    <name evidence="21" type="ORF">AGOR_G00181350</name>
</gene>
<dbReference type="GO" id="GO:0045121">
    <property type="term" value="C:membrane raft"/>
    <property type="evidence" value="ECO:0007669"/>
    <property type="project" value="UniProtKB-SubCell"/>
</dbReference>
<reference evidence="21" key="1">
    <citation type="submission" date="2021-01" db="EMBL/GenBank/DDBJ databases">
        <authorList>
            <person name="Zahm M."/>
            <person name="Roques C."/>
            <person name="Cabau C."/>
            <person name="Klopp C."/>
            <person name="Donnadieu C."/>
            <person name="Jouanno E."/>
            <person name="Lampietro C."/>
            <person name="Louis A."/>
            <person name="Herpin A."/>
            <person name="Echchiki A."/>
            <person name="Berthelot C."/>
            <person name="Parey E."/>
            <person name="Roest-Crollius H."/>
            <person name="Braasch I."/>
            <person name="Postlethwait J."/>
            <person name="Bobe J."/>
            <person name="Montfort J."/>
            <person name="Bouchez O."/>
            <person name="Begum T."/>
            <person name="Mejri S."/>
            <person name="Adams A."/>
            <person name="Chen W.-J."/>
            <person name="Guiguen Y."/>
        </authorList>
    </citation>
    <scope>NUCLEOTIDE SEQUENCE</scope>
    <source>
        <tissue evidence="21">Blood</tissue>
    </source>
</reference>
<dbReference type="InterPro" id="IPR013836">
    <property type="entry name" value="CD34/Podocalyxin"/>
</dbReference>
<evidence type="ECO:0000256" key="18">
    <source>
        <dbReference type="ARBA" id="ARBA00031141"/>
    </source>
</evidence>
<keyword evidence="14 20" id="KW-1133">Transmembrane helix</keyword>
<dbReference type="EMBL" id="JAERUA010000017">
    <property type="protein sequence ID" value="KAI1888079.1"/>
    <property type="molecule type" value="Genomic_DNA"/>
</dbReference>
<dbReference type="GO" id="GO:0007155">
    <property type="term" value="P:cell adhesion"/>
    <property type="evidence" value="ECO:0007669"/>
    <property type="project" value="UniProtKB-KW"/>
</dbReference>
<dbReference type="GO" id="GO:0016477">
    <property type="term" value="P:cell migration"/>
    <property type="evidence" value="ECO:0007669"/>
    <property type="project" value="InterPro"/>
</dbReference>
<dbReference type="GO" id="GO:0031528">
    <property type="term" value="C:microvillus membrane"/>
    <property type="evidence" value="ECO:0007669"/>
    <property type="project" value="TreeGrafter"/>
</dbReference>
<evidence type="ECO:0000256" key="15">
    <source>
        <dbReference type="ARBA" id="ARBA00023136"/>
    </source>
</evidence>
<keyword evidence="16" id="KW-0325">Glycoprotein</keyword>
<evidence type="ECO:0000256" key="14">
    <source>
        <dbReference type="ARBA" id="ARBA00022989"/>
    </source>
</evidence>
<evidence type="ECO:0000256" key="19">
    <source>
        <dbReference type="SAM" id="MobiDB-lite"/>
    </source>
</evidence>
<dbReference type="InterPro" id="IPR017403">
    <property type="entry name" value="PODXL"/>
</dbReference>
<dbReference type="GO" id="GO:0022408">
    <property type="term" value="P:negative regulation of cell-cell adhesion"/>
    <property type="evidence" value="ECO:0007669"/>
    <property type="project" value="TreeGrafter"/>
</dbReference>
<keyword evidence="10" id="KW-1003">Cell membrane</keyword>
<accession>A0A8T3CS08</accession>
<evidence type="ECO:0000256" key="1">
    <source>
        <dbReference type="ARBA" id="ARBA00004105"/>
    </source>
</evidence>
<dbReference type="GO" id="GO:0030175">
    <property type="term" value="C:filopodium"/>
    <property type="evidence" value="ECO:0007669"/>
    <property type="project" value="UniProtKB-SubCell"/>
</dbReference>
<dbReference type="AlphaFoldDB" id="A0A8T3CS08"/>
<protein>
    <recommendedName>
        <fullName evidence="9">Podocalyxin</fullName>
    </recommendedName>
    <alternativeName>
        <fullName evidence="18">Podocalyxin-like protein 1</fullName>
    </alternativeName>
</protein>
<keyword evidence="12" id="KW-0732">Signal</keyword>
<evidence type="ECO:0000256" key="7">
    <source>
        <dbReference type="ARBA" id="ARBA00004510"/>
    </source>
</evidence>
<evidence type="ECO:0000256" key="16">
    <source>
        <dbReference type="ARBA" id="ARBA00023180"/>
    </source>
</evidence>
<evidence type="ECO:0000256" key="4">
    <source>
        <dbReference type="ARBA" id="ARBA00004466"/>
    </source>
</evidence>
<dbReference type="GO" id="GO:0033634">
    <property type="term" value="P:positive regulation of cell-cell adhesion mediated by integrin"/>
    <property type="evidence" value="ECO:0007669"/>
    <property type="project" value="TreeGrafter"/>
</dbReference>
<evidence type="ECO:0000256" key="10">
    <source>
        <dbReference type="ARBA" id="ARBA00022475"/>
    </source>
</evidence>
<comment type="caution">
    <text evidence="21">The sequence shown here is derived from an EMBL/GenBank/DDBJ whole genome shotgun (WGS) entry which is preliminary data.</text>
</comment>
<keyword evidence="17" id="KW-0966">Cell projection</keyword>
<evidence type="ECO:0000256" key="13">
    <source>
        <dbReference type="ARBA" id="ARBA00022889"/>
    </source>
</evidence>
<keyword evidence="11 20" id="KW-0812">Transmembrane</keyword>
<feature type="compositionally biased region" description="Polar residues" evidence="19">
    <location>
        <begin position="63"/>
        <end position="87"/>
    </location>
</feature>
<dbReference type="GO" id="GO:0030027">
    <property type="term" value="C:lamellipodium"/>
    <property type="evidence" value="ECO:0007669"/>
    <property type="project" value="UniProtKB-SubCell"/>
</dbReference>
<feature type="transmembrane region" description="Helical" evidence="20">
    <location>
        <begin position="239"/>
        <end position="261"/>
    </location>
</feature>
<evidence type="ECO:0000256" key="8">
    <source>
        <dbReference type="ARBA" id="ARBA00007029"/>
    </source>
</evidence>
<name>A0A8T3CS08_9TELE</name>
<comment type="subcellular location">
    <subcellularLocation>
        <location evidence="2">Apical cell membrane</location>
    </subcellularLocation>
    <subcellularLocation>
        <location evidence="6">Cell projection</location>
        <location evidence="6">Filopodium</location>
    </subcellularLocation>
    <subcellularLocation>
        <location evidence="7">Cell projection</location>
        <location evidence="7">Lamellipodium</location>
    </subcellularLocation>
    <subcellularLocation>
        <location evidence="1">Cell projection</location>
        <location evidence="1">Microvillus</location>
    </subcellularLocation>
    <subcellularLocation>
        <location evidence="4">Cell projection</location>
        <location evidence="4">Ruffle</location>
    </subcellularLocation>
    <subcellularLocation>
        <location evidence="3">Membrane raft</location>
    </subcellularLocation>
    <subcellularLocation>
        <location evidence="5">Membrane</location>
        <topology evidence="5">Single-pass type I membrane protein</topology>
    </subcellularLocation>
</comment>
<feature type="region of interest" description="Disordered" evidence="19">
    <location>
        <begin position="36"/>
        <end position="87"/>
    </location>
</feature>
<dbReference type="Proteomes" id="UP000829720">
    <property type="component" value="Unassembled WGS sequence"/>
</dbReference>
<evidence type="ECO:0000256" key="20">
    <source>
        <dbReference type="SAM" id="Phobius"/>
    </source>
</evidence>
<proteinExistence type="inferred from homology"/>
<dbReference type="PANTHER" id="PTHR12067">
    <property type="entry name" value="PODOCALYXIN"/>
    <property type="match status" value="1"/>
</dbReference>
<evidence type="ECO:0000256" key="6">
    <source>
        <dbReference type="ARBA" id="ARBA00004486"/>
    </source>
</evidence>
<feature type="compositionally biased region" description="Low complexity" evidence="19">
    <location>
        <begin position="123"/>
        <end position="137"/>
    </location>
</feature>
<evidence type="ECO:0000256" key="5">
    <source>
        <dbReference type="ARBA" id="ARBA00004479"/>
    </source>
</evidence>
<feature type="region of interest" description="Disordered" evidence="19">
    <location>
        <begin position="119"/>
        <end position="139"/>
    </location>
</feature>
<evidence type="ECO:0000256" key="12">
    <source>
        <dbReference type="ARBA" id="ARBA00022729"/>
    </source>
</evidence>
<feature type="compositionally biased region" description="Low complexity" evidence="19">
    <location>
        <begin position="42"/>
        <end position="62"/>
    </location>
</feature>
<keyword evidence="13" id="KW-0130">Cell adhesion</keyword>
<keyword evidence="22" id="KW-1185">Reference proteome</keyword>